<dbReference type="OrthoDB" id="5917876at2759"/>
<name>A0A0V1KX06_9BILA</name>
<organism evidence="1 2">
    <name type="scientific">Trichinella nativa</name>
    <dbReference type="NCBI Taxonomy" id="6335"/>
    <lineage>
        <taxon>Eukaryota</taxon>
        <taxon>Metazoa</taxon>
        <taxon>Ecdysozoa</taxon>
        <taxon>Nematoda</taxon>
        <taxon>Enoplea</taxon>
        <taxon>Dorylaimia</taxon>
        <taxon>Trichinellida</taxon>
        <taxon>Trichinellidae</taxon>
        <taxon>Trichinella</taxon>
    </lineage>
</organism>
<comment type="caution">
    <text evidence="1">The sequence shown here is derived from an EMBL/GenBank/DDBJ whole genome shotgun (WGS) entry which is preliminary data.</text>
</comment>
<sequence>MSSDATELLFHISIYLKITFHKLKNINGGRGAVETEGQEERKSNCLSIASIVLHCRHFPRNTCYYQYHYHHPFCPHYFPQFLKLAADQHHHTLPIPNFPQCWIGFHCSPPK</sequence>
<protein>
    <submittedName>
        <fullName evidence="1">Uncharacterized protein</fullName>
    </submittedName>
</protein>
<dbReference type="AlphaFoldDB" id="A0A0V1KX06"/>
<dbReference type="Proteomes" id="UP000054721">
    <property type="component" value="Unassembled WGS sequence"/>
</dbReference>
<dbReference type="EMBL" id="JYDW01000212">
    <property type="protein sequence ID" value="KRZ51856.1"/>
    <property type="molecule type" value="Genomic_DNA"/>
</dbReference>
<keyword evidence="2" id="KW-1185">Reference proteome</keyword>
<accession>A0A0V1KX06</accession>
<evidence type="ECO:0000313" key="2">
    <source>
        <dbReference type="Proteomes" id="UP000054721"/>
    </source>
</evidence>
<reference evidence="1 2" key="1">
    <citation type="submission" date="2015-05" db="EMBL/GenBank/DDBJ databases">
        <title>Evolution of Trichinella species and genotypes.</title>
        <authorList>
            <person name="Korhonen P.K."/>
            <person name="Edoardo P."/>
            <person name="Giuseppe L.R."/>
            <person name="Gasser R.B."/>
        </authorList>
    </citation>
    <scope>NUCLEOTIDE SEQUENCE [LARGE SCALE GENOMIC DNA]</scope>
    <source>
        <strain evidence="1">ISS10</strain>
    </source>
</reference>
<gene>
    <name evidence="1" type="ORF">T02_2303</name>
</gene>
<evidence type="ECO:0000313" key="1">
    <source>
        <dbReference type="EMBL" id="KRZ51856.1"/>
    </source>
</evidence>
<proteinExistence type="predicted"/>